<evidence type="ECO:0000313" key="3">
    <source>
        <dbReference type="Proteomes" id="UP000003824"/>
    </source>
</evidence>
<proteinExistence type="predicted"/>
<dbReference type="Proteomes" id="UP000003824">
    <property type="component" value="Unassembled WGS sequence"/>
</dbReference>
<name>D5ZXZ4_STRV1</name>
<evidence type="ECO:0000256" key="1">
    <source>
        <dbReference type="SAM" id="MobiDB-lite"/>
    </source>
</evidence>
<organism evidence="2 3">
    <name type="scientific">Streptomyces viridosporus (strain ATCC 14672 / DSM 40746 / JCM 4963 / KCTC 9882 / NRRL B-12104 / FH 1290)</name>
    <name type="common">Streptomyces ghanaensis</name>
    <dbReference type="NCBI Taxonomy" id="566461"/>
    <lineage>
        <taxon>Bacteria</taxon>
        <taxon>Bacillati</taxon>
        <taxon>Actinomycetota</taxon>
        <taxon>Actinomycetes</taxon>
        <taxon>Kitasatosporales</taxon>
        <taxon>Streptomycetaceae</taxon>
        <taxon>Streptomyces</taxon>
    </lineage>
</organism>
<feature type="region of interest" description="Disordered" evidence="1">
    <location>
        <begin position="1"/>
        <end position="100"/>
    </location>
</feature>
<gene>
    <name evidence="2" type="ORF">SSFG_04335</name>
</gene>
<accession>D5ZXZ4</accession>
<dbReference type="AlphaFoldDB" id="D5ZXZ4"/>
<protein>
    <submittedName>
        <fullName evidence="2">Predicted protein</fullName>
    </submittedName>
</protein>
<reference evidence="3" key="1">
    <citation type="submission" date="2008-12" db="EMBL/GenBank/DDBJ databases">
        <title>Annotation of Streptomyces ghanaensis ATCC 14672.</title>
        <authorList>
            <consortium name="The Broad Institute Genome Sequencing Platform"/>
            <consortium name="Broad Institute Microbial Sequencing Center"/>
            <person name="Fischbach M."/>
            <person name="Ward D."/>
            <person name="Young S."/>
            <person name="Kodira C.D."/>
            <person name="Zeng Q."/>
            <person name="Koehrsen M."/>
            <person name="Godfrey P."/>
            <person name="Alvarado L."/>
            <person name="Berlin A.M."/>
            <person name="Borenstein D."/>
            <person name="Chen Z."/>
            <person name="Engels R."/>
            <person name="Freedman E."/>
            <person name="Gellesch M."/>
            <person name="Goldberg J."/>
            <person name="Griggs A."/>
            <person name="Gujja S."/>
            <person name="Heiman D.I."/>
            <person name="Hepburn T.A."/>
            <person name="Howarth C."/>
            <person name="Jen D."/>
            <person name="Larson L."/>
            <person name="Lewis B."/>
            <person name="Mehta T."/>
            <person name="Park D."/>
            <person name="Pearson M."/>
            <person name="Roberts A."/>
            <person name="Saif S."/>
            <person name="Shea T.D."/>
            <person name="Shenoy N."/>
            <person name="Sisk P."/>
            <person name="Stolte C."/>
            <person name="Sykes S.N."/>
            <person name="Walk T."/>
            <person name="White J."/>
            <person name="Yandava C."/>
            <person name="Straight P."/>
            <person name="Clardy J."/>
            <person name="Hung D."/>
            <person name="Kolter R."/>
            <person name="Mekalanos J."/>
            <person name="Walker S."/>
            <person name="Walsh C.T."/>
            <person name="Wieland B.L.C."/>
            <person name="Ilzarbe M."/>
            <person name="Galagan J."/>
            <person name="Nusbaum C."/>
            <person name="Birren B."/>
        </authorList>
    </citation>
    <scope>NUCLEOTIDE SEQUENCE [LARGE SCALE GENOMIC DNA]</scope>
    <source>
        <strain evidence="3">ATCC 14672 / DSM 40746 / JCM 4963 / KCTC 9882 / NRRL B-12104 / FH 1290</strain>
    </source>
</reference>
<feature type="compositionally biased region" description="Basic residues" evidence="1">
    <location>
        <begin position="54"/>
        <end position="100"/>
    </location>
</feature>
<dbReference type="EMBL" id="DS999641">
    <property type="protein sequence ID" value="EFE69092.2"/>
    <property type="molecule type" value="Genomic_DNA"/>
</dbReference>
<sequence>MPEPGPPRKRRPGPAGGERTGHGHRPVAARPGPPSPGGRPPPRPDRTPPGATRPPRRVPRPAQHRLPRTALPGHRRSSGARHAPRAPRATRRTPSRPRTQ</sequence>
<feature type="compositionally biased region" description="Pro residues" evidence="1">
    <location>
        <begin position="31"/>
        <end position="41"/>
    </location>
</feature>
<evidence type="ECO:0000313" key="2">
    <source>
        <dbReference type="EMBL" id="EFE69092.2"/>
    </source>
</evidence>